<keyword evidence="2" id="KW-1185">Reference proteome</keyword>
<sequence>MRVHAHVAAGNVVTADRVGVALPWSRRHHWAAVKLVEEAKTFRQVGCTRVWRVEITDDTGLQEVVSDAGDVHARLHFAREDALLRLHEMMAESGSVPVPGEVLSVADFGARGSVEVLFDGVGRPRDCHRGLFAEIKIAWRANGADAFLRALLDLSSDRVEEASKASKADEA</sequence>
<reference evidence="1 2" key="1">
    <citation type="journal article" date="2020" name="Microorganisms">
        <title>Osmotic Adaptation and Compatible Solute Biosynthesis of Phototrophic Bacteria as Revealed from Genome Analyses.</title>
        <authorList>
            <person name="Imhoff J.F."/>
            <person name="Rahn T."/>
            <person name="Kunzel S."/>
            <person name="Keller A."/>
            <person name="Neulinger S.C."/>
        </authorList>
    </citation>
    <scope>NUCLEOTIDE SEQUENCE [LARGE SCALE GENOMIC DNA]</scope>
    <source>
        <strain evidence="1 2">DSM 9895</strain>
    </source>
</reference>
<accession>A0ABS1DHQ7</accession>
<gene>
    <name evidence="1" type="ORF">CKO28_17445</name>
</gene>
<dbReference type="RefSeq" id="WP_200342168.1">
    <property type="nucleotide sequence ID" value="NZ_NRRL01000063.1"/>
</dbReference>
<dbReference type="EMBL" id="NRRL01000063">
    <property type="protein sequence ID" value="MBK1669823.1"/>
    <property type="molecule type" value="Genomic_DNA"/>
</dbReference>
<name>A0ABS1DHQ7_9PROT</name>
<dbReference type="Proteomes" id="UP001296873">
    <property type="component" value="Unassembled WGS sequence"/>
</dbReference>
<proteinExistence type="predicted"/>
<comment type="caution">
    <text evidence="1">The sequence shown here is derived from an EMBL/GenBank/DDBJ whole genome shotgun (WGS) entry which is preliminary data.</text>
</comment>
<evidence type="ECO:0000313" key="1">
    <source>
        <dbReference type="EMBL" id="MBK1669823.1"/>
    </source>
</evidence>
<evidence type="ECO:0000313" key="2">
    <source>
        <dbReference type="Proteomes" id="UP001296873"/>
    </source>
</evidence>
<protein>
    <submittedName>
        <fullName evidence="1">Uncharacterized protein</fullName>
    </submittedName>
</protein>
<organism evidence="1 2">
    <name type="scientific">Rhodovibrio sodomensis</name>
    <dbReference type="NCBI Taxonomy" id="1088"/>
    <lineage>
        <taxon>Bacteria</taxon>
        <taxon>Pseudomonadati</taxon>
        <taxon>Pseudomonadota</taxon>
        <taxon>Alphaproteobacteria</taxon>
        <taxon>Rhodospirillales</taxon>
        <taxon>Rhodovibrionaceae</taxon>
        <taxon>Rhodovibrio</taxon>
    </lineage>
</organism>